<gene>
    <name evidence="4" type="ORF">RJ640_009513</name>
</gene>
<organism evidence="4 5">
    <name type="scientific">Escallonia rubra</name>
    <dbReference type="NCBI Taxonomy" id="112253"/>
    <lineage>
        <taxon>Eukaryota</taxon>
        <taxon>Viridiplantae</taxon>
        <taxon>Streptophyta</taxon>
        <taxon>Embryophyta</taxon>
        <taxon>Tracheophyta</taxon>
        <taxon>Spermatophyta</taxon>
        <taxon>Magnoliopsida</taxon>
        <taxon>eudicotyledons</taxon>
        <taxon>Gunneridae</taxon>
        <taxon>Pentapetalae</taxon>
        <taxon>asterids</taxon>
        <taxon>campanulids</taxon>
        <taxon>Escalloniales</taxon>
        <taxon>Escalloniaceae</taxon>
        <taxon>Escallonia</taxon>
    </lineage>
</organism>
<dbReference type="Gene3D" id="1.10.2020.20">
    <property type="match status" value="1"/>
</dbReference>
<dbReference type="Proteomes" id="UP001187471">
    <property type="component" value="Unassembled WGS sequence"/>
</dbReference>
<dbReference type="PANTHER" id="PTHR47296">
    <property type="entry name" value="PROTEIN TIC 40, CHLOROPLASTIC"/>
    <property type="match status" value="1"/>
</dbReference>
<dbReference type="GO" id="GO:0009535">
    <property type="term" value="C:chloroplast thylakoid membrane"/>
    <property type="evidence" value="ECO:0007669"/>
    <property type="project" value="TreeGrafter"/>
</dbReference>
<evidence type="ECO:0000313" key="5">
    <source>
        <dbReference type="Proteomes" id="UP001187471"/>
    </source>
</evidence>
<reference evidence="4" key="1">
    <citation type="submission" date="2022-12" db="EMBL/GenBank/DDBJ databases">
        <title>Draft genome assemblies for two species of Escallonia (Escalloniales).</title>
        <authorList>
            <person name="Chanderbali A."/>
            <person name="Dervinis C."/>
            <person name="Anghel I."/>
            <person name="Soltis D."/>
            <person name="Soltis P."/>
            <person name="Zapata F."/>
        </authorList>
    </citation>
    <scope>NUCLEOTIDE SEQUENCE</scope>
    <source>
        <strain evidence="4">UCBG92.1500</strain>
        <tissue evidence="4">Leaf</tissue>
    </source>
</reference>
<dbReference type="AlphaFoldDB" id="A0AA88UBL5"/>
<dbReference type="EMBL" id="JAVXUO010002117">
    <property type="protein sequence ID" value="KAK2976081.1"/>
    <property type="molecule type" value="Genomic_DNA"/>
</dbReference>
<comment type="caution">
    <text evidence="4">The sequence shown here is derived from an EMBL/GenBank/DDBJ whole genome shotgun (WGS) entry which is preliminary data.</text>
</comment>
<keyword evidence="5" id="KW-1185">Reference proteome</keyword>
<dbReference type="SMART" id="SM00727">
    <property type="entry name" value="STI1"/>
    <property type="match status" value="1"/>
</dbReference>
<protein>
    <recommendedName>
        <fullName evidence="3">STI1 domain-containing protein</fullName>
    </recommendedName>
</protein>
<keyword evidence="2" id="KW-0812">Transmembrane</keyword>
<dbReference type="InterPro" id="IPR006636">
    <property type="entry name" value="STI1_HS-bd"/>
</dbReference>
<keyword evidence="2" id="KW-0472">Membrane</keyword>
<accession>A0AA88UBL5</accession>
<feature type="region of interest" description="Disordered" evidence="1">
    <location>
        <begin position="157"/>
        <end position="190"/>
    </location>
</feature>
<feature type="compositionally biased region" description="Polar residues" evidence="1">
    <location>
        <begin position="259"/>
        <end position="273"/>
    </location>
</feature>
<evidence type="ECO:0000256" key="1">
    <source>
        <dbReference type="SAM" id="MobiDB-lite"/>
    </source>
</evidence>
<sequence length="387" mass="42324">MENLTLVSSSKASVVLGSSSIPRSDTISSKQPFFGLFRTGTRTNTSAAPIKRSTPISASYSPRPRRISKANVLEKLGRECFASITSSGGQETSSVGVNPPLSMPPPPSHVGSPLFWIGVGVGLSALFSWAATYLKKYAMQQAFKTLMGQMDSQNNQFSNASFSTSPPFPFPTPQAAGPASSASPTASDRTVTVDVAATKVKAEPNTDVKADKEIEKEPKKYEIIIQLIFAAFVDVSPEETLQKSPFESLEESTETDLSKGSQFANQASQNGTASKPGVGASEWSSSTRNENTVLSVDALEKMMEDPTVQKMVFPYLPEEMRNPTTFKWMLQNPEYRQQLQDMLNNMGGSTDWDNKMMDSLKSFDLSSPEVKQQFGELKDCFCWYTLQ</sequence>
<feature type="compositionally biased region" description="Low complexity" evidence="1">
    <location>
        <begin position="173"/>
        <end position="190"/>
    </location>
</feature>
<evidence type="ECO:0000259" key="3">
    <source>
        <dbReference type="SMART" id="SM00727"/>
    </source>
</evidence>
<dbReference type="PANTHER" id="PTHR47296:SF1">
    <property type="entry name" value="PROTEIN TIC 40, CHLOROPLASTIC"/>
    <property type="match status" value="1"/>
</dbReference>
<feature type="domain" description="STI1" evidence="3">
    <location>
        <begin position="305"/>
        <end position="339"/>
    </location>
</feature>
<feature type="region of interest" description="Disordered" evidence="1">
    <location>
        <begin position="243"/>
        <end position="289"/>
    </location>
</feature>
<dbReference type="GO" id="GO:0009706">
    <property type="term" value="C:chloroplast inner membrane"/>
    <property type="evidence" value="ECO:0007669"/>
    <property type="project" value="TreeGrafter"/>
</dbReference>
<dbReference type="GO" id="GO:0009658">
    <property type="term" value="P:chloroplast organization"/>
    <property type="evidence" value="ECO:0007669"/>
    <property type="project" value="TreeGrafter"/>
</dbReference>
<dbReference type="InterPro" id="IPR038108">
    <property type="entry name" value="RPN13_DEUBAD_sf"/>
</dbReference>
<evidence type="ECO:0000256" key="2">
    <source>
        <dbReference type="SAM" id="Phobius"/>
    </source>
</evidence>
<proteinExistence type="predicted"/>
<evidence type="ECO:0000313" key="4">
    <source>
        <dbReference type="EMBL" id="KAK2976081.1"/>
    </source>
</evidence>
<keyword evidence="2" id="KW-1133">Transmembrane helix</keyword>
<dbReference type="GO" id="GO:0045037">
    <property type="term" value="P:protein import into chloroplast stroma"/>
    <property type="evidence" value="ECO:0007669"/>
    <property type="project" value="TreeGrafter"/>
</dbReference>
<name>A0AA88UBL5_9ASTE</name>
<feature type="transmembrane region" description="Helical" evidence="2">
    <location>
        <begin position="114"/>
        <end position="134"/>
    </location>
</feature>